<evidence type="ECO:0000313" key="2">
    <source>
        <dbReference type="EMBL" id="NLR24316.1"/>
    </source>
</evidence>
<feature type="transmembrane region" description="Helical" evidence="1">
    <location>
        <begin position="178"/>
        <end position="195"/>
    </location>
</feature>
<reference evidence="3 5" key="2">
    <citation type="submission" date="2023-10" db="EMBL/GenBank/DDBJ databases">
        <title>To unveil natural product biosynthetic capacity in Pseudoalteromonas.</title>
        <authorList>
            <person name="Wang J."/>
        </authorList>
    </citation>
    <scope>NUCLEOTIDE SEQUENCE [LARGE SCALE GENOMIC DNA]</scope>
    <source>
        <strain evidence="3 5">DSM 15914</strain>
    </source>
</reference>
<evidence type="ECO:0000313" key="4">
    <source>
        <dbReference type="Proteomes" id="UP000646877"/>
    </source>
</evidence>
<accession>A0A8I2HCT7</accession>
<protein>
    <submittedName>
        <fullName evidence="2">Uncharacterized protein</fullName>
    </submittedName>
</protein>
<evidence type="ECO:0000256" key="1">
    <source>
        <dbReference type="SAM" id="Phobius"/>
    </source>
</evidence>
<organism evidence="2 4">
    <name type="scientific">Pseudoalteromonas maricaloris</name>
    <dbReference type="NCBI Taxonomy" id="184924"/>
    <lineage>
        <taxon>Bacteria</taxon>
        <taxon>Pseudomonadati</taxon>
        <taxon>Pseudomonadota</taxon>
        <taxon>Gammaproteobacteria</taxon>
        <taxon>Alteromonadales</taxon>
        <taxon>Pseudoalteromonadaceae</taxon>
        <taxon>Pseudoalteromonas</taxon>
    </lineage>
</organism>
<keyword evidence="1" id="KW-0472">Membrane</keyword>
<keyword evidence="5" id="KW-1185">Reference proteome</keyword>
<proteinExistence type="predicted"/>
<dbReference type="EMBL" id="WEIA01000028">
    <property type="protein sequence ID" value="NLR24316.1"/>
    <property type="molecule type" value="Genomic_DNA"/>
</dbReference>
<feature type="transmembrane region" description="Helical" evidence="1">
    <location>
        <begin position="123"/>
        <end position="142"/>
    </location>
</feature>
<evidence type="ECO:0000313" key="5">
    <source>
        <dbReference type="Proteomes" id="UP001304419"/>
    </source>
</evidence>
<gene>
    <name evidence="2" type="ORF">F9Y85_23985</name>
    <name evidence="3" type="ORF">R5H13_03765</name>
</gene>
<dbReference type="AlphaFoldDB" id="A0A8I2HCT7"/>
<dbReference type="Proteomes" id="UP000646877">
    <property type="component" value="Unassembled WGS sequence"/>
</dbReference>
<reference evidence="2" key="1">
    <citation type="submission" date="2019-10" db="EMBL/GenBank/DDBJ databases">
        <authorList>
            <person name="Paulsen S."/>
        </authorList>
    </citation>
    <scope>NUCLEOTIDE SEQUENCE</scope>
    <source>
        <strain evidence="2">LMG 19692</strain>
    </source>
</reference>
<feature type="transmembrane region" description="Helical" evidence="1">
    <location>
        <begin position="81"/>
        <end position="102"/>
    </location>
</feature>
<evidence type="ECO:0000313" key="3">
    <source>
        <dbReference type="EMBL" id="WOX29402.1"/>
    </source>
</evidence>
<keyword evidence="1" id="KW-1133">Transmembrane helix</keyword>
<keyword evidence="1" id="KW-0812">Transmembrane</keyword>
<dbReference type="Proteomes" id="UP001304419">
    <property type="component" value="Chromosome 1"/>
</dbReference>
<feature type="transmembrane region" description="Helical" evidence="1">
    <location>
        <begin position="20"/>
        <end position="39"/>
    </location>
</feature>
<dbReference type="EMBL" id="CP137578">
    <property type="protein sequence ID" value="WOX29402.1"/>
    <property type="molecule type" value="Genomic_DNA"/>
</dbReference>
<name>A0A8I2HCT7_9GAMM</name>
<dbReference type="RefSeq" id="WP_193522623.1">
    <property type="nucleotide sequence ID" value="NZ_CBCSDF010000030.1"/>
</dbReference>
<feature type="transmembrane region" description="Helical" evidence="1">
    <location>
        <begin position="46"/>
        <end position="69"/>
    </location>
</feature>
<sequence length="206" mass="23744">MKYLLALLFIPFSIFYFGPDVGQVVILVAIASIGVVYSADVNVRHICFALFFVHLMEFFVFHFNLFSVGTDALNLWKNNRIYLIHLFIDVTSFILIAFRPVLSRNWLAKKGKVTKEVVMTNADMALMTVFLLFIGVDFLAFAENLIRNLDYLGVNQEFAKQFWGWDWVFYNYSSMKNILLGLELLAVLLITTKVARQNFSRKKAAV</sequence>